<evidence type="ECO:0000313" key="6">
    <source>
        <dbReference type="Proteomes" id="UP001320420"/>
    </source>
</evidence>
<evidence type="ECO:0000256" key="2">
    <source>
        <dbReference type="ARBA" id="ARBA00022679"/>
    </source>
</evidence>
<gene>
    <name evidence="5" type="ORF">SLS62_007175</name>
</gene>
<comment type="caution">
    <text evidence="5">The sequence shown here is derived from an EMBL/GenBank/DDBJ whole genome shotgun (WGS) entry which is preliminary data.</text>
</comment>
<dbReference type="PANTHER" id="PTHR43712">
    <property type="entry name" value="PUTATIVE (AFU_ORTHOLOGUE AFUA_4G14580)-RELATED"/>
    <property type="match status" value="1"/>
</dbReference>
<proteinExistence type="predicted"/>
<evidence type="ECO:0000313" key="5">
    <source>
        <dbReference type="EMBL" id="KAK7750912.1"/>
    </source>
</evidence>
<dbReference type="PANTHER" id="PTHR43712:SF12">
    <property type="entry name" value="STERIGMATOCYSTIN 8-O-METHYLTRANSFERASE"/>
    <property type="match status" value="1"/>
</dbReference>
<keyword evidence="3" id="KW-0949">S-adenosyl-L-methionine</keyword>
<dbReference type="AlphaFoldDB" id="A0AAN9UQ87"/>
<dbReference type="GO" id="GO:0032259">
    <property type="term" value="P:methylation"/>
    <property type="evidence" value="ECO:0007669"/>
    <property type="project" value="UniProtKB-KW"/>
</dbReference>
<dbReference type="EMBL" id="JAKJXP020000057">
    <property type="protein sequence ID" value="KAK7750912.1"/>
    <property type="molecule type" value="Genomic_DNA"/>
</dbReference>
<sequence length="415" mass="46406">MSSTTRIIELSSLIARETARLDAFLTENKLPTPSLGADALWTIPIPEAATDIEASRMAVIEACSELKALMTGPKALLHFKWTAYASVKAILRFKLDKSFPVGESTSFDSISKFSGLDVKTVRRIVRHAIINHRFFQENTPGVITHSALTAVLAGDDLMRNSLVVELDEFWPAAVKMADAMEKWPNSQENNETGFSLANNNDKSMFDIFGEDPDRAARFGTYFSHDKESPHALLDNYPWASKETVVDVGGSHGSVAIAIAERFPTVKCVVQDLPDTVAEGASRLPGRLCDRVTFMAHDFFTEQPVSADVYYFRSIFHNWADKYCVKILQNLIPALKPGARIIIHERILPGLETLSTVDAQRAINLDVGMQQLLNAQQREMHEWPELFRQADSRFRYVGAQHPAGAIRWIIEAEWQG</sequence>
<keyword evidence="2" id="KW-0808">Transferase</keyword>
<accession>A0AAN9UQ87</accession>
<feature type="domain" description="O-methyltransferase C-terminal" evidence="4">
    <location>
        <begin position="203"/>
        <end position="389"/>
    </location>
</feature>
<protein>
    <recommendedName>
        <fullName evidence="4">O-methyltransferase C-terminal domain-containing protein</fullName>
    </recommendedName>
</protein>
<evidence type="ECO:0000256" key="1">
    <source>
        <dbReference type="ARBA" id="ARBA00022603"/>
    </source>
</evidence>
<dbReference type="Pfam" id="PF00891">
    <property type="entry name" value="Methyltransf_2"/>
    <property type="match status" value="1"/>
</dbReference>
<dbReference type="Proteomes" id="UP001320420">
    <property type="component" value="Unassembled WGS sequence"/>
</dbReference>
<dbReference type="PROSITE" id="PS51683">
    <property type="entry name" value="SAM_OMT_II"/>
    <property type="match status" value="1"/>
</dbReference>
<keyword evidence="6" id="KW-1185">Reference proteome</keyword>
<dbReference type="InterPro" id="IPR001077">
    <property type="entry name" value="COMT_C"/>
</dbReference>
<dbReference type="InterPro" id="IPR016461">
    <property type="entry name" value="COMT-like"/>
</dbReference>
<name>A0AAN9UQ87_9PEZI</name>
<dbReference type="InterPro" id="IPR029063">
    <property type="entry name" value="SAM-dependent_MTases_sf"/>
</dbReference>
<dbReference type="Gene3D" id="3.40.50.150">
    <property type="entry name" value="Vaccinia Virus protein VP39"/>
    <property type="match status" value="1"/>
</dbReference>
<keyword evidence="1" id="KW-0489">Methyltransferase</keyword>
<evidence type="ECO:0000259" key="4">
    <source>
        <dbReference type="Pfam" id="PF00891"/>
    </source>
</evidence>
<evidence type="ECO:0000256" key="3">
    <source>
        <dbReference type="ARBA" id="ARBA00022691"/>
    </source>
</evidence>
<dbReference type="SUPFAM" id="SSF53335">
    <property type="entry name" value="S-adenosyl-L-methionine-dependent methyltransferases"/>
    <property type="match status" value="1"/>
</dbReference>
<dbReference type="GO" id="GO:0008171">
    <property type="term" value="F:O-methyltransferase activity"/>
    <property type="evidence" value="ECO:0007669"/>
    <property type="project" value="InterPro"/>
</dbReference>
<organism evidence="5 6">
    <name type="scientific">Diatrype stigma</name>
    <dbReference type="NCBI Taxonomy" id="117547"/>
    <lineage>
        <taxon>Eukaryota</taxon>
        <taxon>Fungi</taxon>
        <taxon>Dikarya</taxon>
        <taxon>Ascomycota</taxon>
        <taxon>Pezizomycotina</taxon>
        <taxon>Sordariomycetes</taxon>
        <taxon>Xylariomycetidae</taxon>
        <taxon>Xylariales</taxon>
        <taxon>Diatrypaceae</taxon>
        <taxon>Diatrype</taxon>
    </lineage>
</organism>
<reference evidence="5 6" key="1">
    <citation type="submission" date="2024-02" db="EMBL/GenBank/DDBJ databases">
        <title>De novo assembly and annotation of 12 fungi associated with fruit tree decline syndrome in Ontario, Canada.</title>
        <authorList>
            <person name="Sulman M."/>
            <person name="Ellouze W."/>
            <person name="Ilyukhin E."/>
        </authorList>
    </citation>
    <scope>NUCLEOTIDE SEQUENCE [LARGE SCALE GENOMIC DNA]</scope>
    <source>
        <strain evidence="5 6">M11/M66-122</strain>
    </source>
</reference>